<dbReference type="RefSeq" id="WP_039398980.1">
    <property type="nucleotide sequence ID" value="NZ_JTDK01000008.1"/>
</dbReference>
<feature type="domain" description="DAGKc" evidence="9">
    <location>
        <begin position="4"/>
        <end position="134"/>
    </location>
</feature>
<dbReference type="SMART" id="SM00046">
    <property type="entry name" value="DAGKc"/>
    <property type="match status" value="1"/>
</dbReference>
<evidence type="ECO:0000256" key="5">
    <source>
        <dbReference type="ARBA" id="ARBA00022777"/>
    </source>
</evidence>
<accession>A0A0B2A323</accession>
<dbReference type="GO" id="GO:0016301">
    <property type="term" value="F:kinase activity"/>
    <property type="evidence" value="ECO:0007669"/>
    <property type="project" value="UniProtKB-KW"/>
</dbReference>
<organism evidence="10 11">
    <name type="scientific">Microbacterium mangrovi</name>
    <dbReference type="NCBI Taxonomy" id="1348253"/>
    <lineage>
        <taxon>Bacteria</taxon>
        <taxon>Bacillati</taxon>
        <taxon>Actinomycetota</taxon>
        <taxon>Actinomycetes</taxon>
        <taxon>Micrococcales</taxon>
        <taxon>Microbacteriaceae</taxon>
        <taxon>Microbacterium</taxon>
    </lineage>
</organism>
<dbReference type="OrthoDB" id="3171056at2"/>
<dbReference type="STRING" id="1348253.LK09_10195"/>
<dbReference type="PROSITE" id="PS50146">
    <property type="entry name" value="DAGK"/>
    <property type="match status" value="1"/>
</dbReference>
<dbReference type="SUPFAM" id="SSF111331">
    <property type="entry name" value="NAD kinase/diacylglycerol kinase-like"/>
    <property type="match status" value="1"/>
</dbReference>
<reference evidence="10 11" key="1">
    <citation type="submission" date="2014-11" db="EMBL/GenBank/DDBJ databases">
        <title>Genome sequence of Microbacterium mangrovi MUSC 115(T).</title>
        <authorList>
            <person name="Lee L.-H."/>
        </authorList>
    </citation>
    <scope>NUCLEOTIDE SEQUENCE [LARGE SCALE GENOMIC DNA]</scope>
    <source>
        <strain evidence="10 11">MUSC 115</strain>
    </source>
</reference>
<comment type="similarity">
    <text evidence="2">Belongs to the diacylglycerol/lipid kinase family.</text>
</comment>
<dbReference type="PANTHER" id="PTHR12358">
    <property type="entry name" value="SPHINGOSINE KINASE"/>
    <property type="match status" value="1"/>
</dbReference>
<dbReference type="AlphaFoldDB" id="A0A0B2A323"/>
<evidence type="ECO:0000313" key="11">
    <source>
        <dbReference type="Proteomes" id="UP000031030"/>
    </source>
</evidence>
<dbReference type="InterPro" id="IPR016064">
    <property type="entry name" value="NAD/diacylglycerol_kinase_sf"/>
</dbReference>
<comment type="cofactor">
    <cofactor evidence="1">
        <name>Mg(2+)</name>
        <dbReference type="ChEBI" id="CHEBI:18420"/>
    </cofactor>
</comment>
<dbReference type="InterPro" id="IPR017438">
    <property type="entry name" value="ATP-NAD_kinase_N"/>
</dbReference>
<dbReference type="Gene3D" id="3.40.50.10330">
    <property type="entry name" value="Probable inorganic polyphosphate/atp-NAD kinase, domain 1"/>
    <property type="match status" value="1"/>
</dbReference>
<keyword evidence="3" id="KW-0808">Transferase</keyword>
<keyword evidence="4" id="KW-0547">Nucleotide-binding</keyword>
<name>A0A0B2A323_9MICO</name>
<proteinExistence type="inferred from homology"/>
<dbReference type="Pfam" id="PF00781">
    <property type="entry name" value="DAGK_cat"/>
    <property type="match status" value="1"/>
</dbReference>
<evidence type="ECO:0000256" key="8">
    <source>
        <dbReference type="ARBA" id="ARBA00023264"/>
    </source>
</evidence>
<evidence type="ECO:0000313" key="10">
    <source>
        <dbReference type="EMBL" id="KHK97874.1"/>
    </source>
</evidence>
<evidence type="ECO:0000256" key="4">
    <source>
        <dbReference type="ARBA" id="ARBA00022741"/>
    </source>
</evidence>
<keyword evidence="6" id="KW-0067">ATP-binding</keyword>
<dbReference type="PANTHER" id="PTHR12358:SF54">
    <property type="entry name" value="SPHINGOSINE KINASE RELATED PROTEIN"/>
    <property type="match status" value="1"/>
</dbReference>
<dbReference type="InterPro" id="IPR050187">
    <property type="entry name" value="Lipid_Phosphate_FormReg"/>
</dbReference>
<evidence type="ECO:0000256" key="3">
    <source>
        <dbReference type="ARBA" id="ARBA00022679"/>
    </source>
</evidence>
<keyword evidence="5 10" id="KW-0418">Kinase</keyword>
<dbReference type="GO" id="GO:0008654">
    <property type="term" value="P:phospholipid biosynthetic process"/>
    <property type="evidence" value="ECO:0007669"/>
    <property type="project" value="UniProtKB-KW"/>
</dbReference>
<evidence type="ECO:0000256" key="1">
    <source>
        <dbReference type="ARBA" id="ARBA00001946"/>
    </source>
</evidence>
<evidence type="ECO:0000256" key="2">
    <source>
        <dbReference type="ARBA" id="ARBA00005983"/>
    </source>
</evidence>
<dbReference type="InterPro" id="IPR001206">
    <property type="entry name" value="Diacylglycerol_kinase_cat_dom"/>
</dbReference>
<dbReference type="Proteomes" id="UP000031030">
    <property type="component" value="Unassembled WGS sequence"/>
</dbReference>
<keyword evidence="7" id="KW-0594">Phospholipid biosynthesis</keyword>
<evidence type="ECO:0000256" key="6">
    <source>
        <dbReference type="ARBA" id="ARBA00022840"/>
    </source>
</evidence>
<evidence type="ECO:0000259" key="9">
    <source>
        <dbReference type="PROSITE" id="PS50146"/>
    </source>
</evidence>
<protein>
    <submittedName>
        <fullName evidence="10">Sphingosine kinase</fullName>
    </submittedName>
</protein>
<dbReference type="GO" id="GO:0005524">
    <property type="term" value="F:ATP binding"/>
    <property type="evidence" value="ECO:0007669"/>
    <property type="project" value="UniProtKB-KW"/>
</dbReference>
<sequence>MGDDRVKRAALIYNPIKVNAPSLRQKVLHYSDAAGWATPLFHETTIDDLGQAATATALAEGADAVLVAGGDGTVRAVAATVMETGIPLTIVPSGTGNVLARNLKLPLTDPDAVIASAFGGPRRAIDIGTAHITRADGSTEDEAFVVMAGIGLDAAMIANTRAHLKRRIGWVAYVDGAARSLSTARPFRAVYQLDTHRLHTARVHSILYTNCGTLPAGIELVPDASLDDGVLDVALFQPTGWFGWLGVWRKVWWDNTVLRRTRAGRRIVERRTNASVHYLRGTEIETAPVHPQPIELDGDEFGEAARMLCRIVPGGLLVTLPR</sequence>
<gene>
    <name evidence="10" type="ORF">LK09_10195</name>
</gene>
<dbReference type="InterPro" id="IPR045540">
    <property type="entry name" value="YegS/DAGK_C"/>
</dbReference>
<dbReference type="EMBL" id="JTDK01000008">
    <property type="protein sequence ID" value="KHK97874.1"/>
    <property type="molecule type" value="Genomic_DNA"/>
</dbReference>
<keyword evidence="11" id="KW-1185">Reference proteome</keyword>
<keyword evidence="7" id="KW-0444">Lipid biosynthesis</keyword>
<dbReference type="Pfam" id="PF19279">
    <property type="entry name" value="YegS_C"/>
    <property type="match status" value="1"/>
</dbReference>
<keyword evidence="7" id="KW-0443">Lipid metabolism</keyword>
<dbReference type="Gene3D" id="2.60.200.40">
    <property type="match status" value="1"/>
</dbReference>
<evidence type="ECO:0000256" key="7">
    <source>
        <dbReference type="ARBA" id="ARBA00023209"/>
    </source>
</evidence>
<keyword evidence="8" id="KW-1208">Phospholipid metabolism</keyword>
<comment type="caution">
    <text evidence="10">The sequence shown here is derived from an EMBL/GenBank/DDBJ whole genome shotgun (WGS) entry which is preliminary data.</text>
</comment>